<comment type="caution">
    <text evidence="1">The sequence shown here is derived from an EMBL/GenBank/DDBJ whole genome shotgun (WGS) entry which is preliminary data.</text>
</comment>
<organism evidence="1 2">
    <name type="scientific">Smallanthus sonchifolius</name>
    <dbReference type="NCBI Taxonomy" id="185202"/>
    <lineage>
        <taxon>Eukaryota</taxon>
        <taxon>Viridiplantae</taxon>
        <taxon>Streptophyta</taxon>
        <taxon>Embryophyta</taxon>
        <taxon>Tracheophyta</taxon>
        <taxon>Spermatophyta</taxon>
        <taxon>Magnoliopsida</taxon>
        <taxon>eudicotyledons</taxon>
        <taxon>Gunneridae</taxon>
        <taxon>Pentapetalae</taxon>
        <taxon>asterids</taxon>
        <taxon>campanulids</taxon>
        <taxon>Asterales</taxon>
        <taxon>Asteraceae</taxon>
        <taxon>Asteroideae</taxon>
        <taxon>Heliantheae alliance</taxon>
        <taxon>Millerieae</taxon>
        <taxon>Smallanthus</taxon>
    </lineage>
</organism>
<dbReference type="Proteomes" id="UP001056120">
    <property type="component" value="Linkage Group LG01"/>
</dbReference>
<dbReference type="EMBL" id="CM042018">
    <property type="protein sequence ID" value="KAI3828991.1"/>
    <property type="molecule type" value="Genomic_DNA"/>
</dbReference>
<evidence type="ECO:0000313" key="1">
    <source>
        <dbReference type="EMBL" id="KAI3828991.1"/>
    </source>
</evidence>
<keyword evidence="2" id="KW-1185">Reference proteome</keyword>
<reference evidence="1 2" key="2">
    <citation type="journal article" date="2022" name="Mol. Ecol. Resour.">
        <title>The genomes of chicory, endive, great burdock and yacon provide insights into Asteraceae paleo-polyploidization history and plant inulin production.</title>
        <authorList>
            <person name="Fan W."/>
            <person name="Wang S."/>
            <person name="Wang H."/>
            <person name="Wang A."/>
            <person name="Jiang F."/>
            <person name="Liu H."/>
            <person name="Zhao H."/>
            <person name="Xu D."/>
            <person name="Zhang Y."/>
        </authorList>
    </citation>
    <scope>NUCLEOTIDE SEQUENCE [LARGE SCALE GENOMIC DNA]</scope>
    <source>
        <strain evidence="2">cv. Yunnan</strain>
        <tissue evidence="1">Leaves</tissue>
    </source>
</reference>
<evidence type="ECO:0000313" key="2">
    <source>
        <dbReference type="Proteomes" id="UP001056120"/>
    </source>
</evidence>
<sequence>MTSYPALGRPEFAVRIDDASAKEFLHGGGVTATLDVVREVGAEEVFDVGGIGGEDSVGEVERAIDLESERRSGGELVCDPIVEAVTVEKESDEVSDEWVGLATWGFSGGVTVVEEGGYNDYRQRDDEEREKKIIEGTQQRAAGSWTACSSIDPPSRALPSEPASRAGREEIIVGFVDCSSRQEPDSFFLDCCGLFFAFKIKRNMPPKTKYLSGYEKRKRRKLEEEKRKSQEGAIRKFFFKKQPQNSNLDEDDVVVEKANVVEEDDVNLDENDVVEEDNVNVDETNVVEEDDVNLDEDDVVEKDNVDIFDPRTWDGLNPNMINDLVKLGPKRDLTIVKGPLDKFGRRFSKILYTRILSNKETCDRDWLVYSKELDKLFCFCCKLFRHAYSKSGLDSEGYADWKHVSDRLKEHEVSFDHLKNVNQWFEMRQRLDCNETIDKLAYEQYKKETDYWKQVIFRIIALVKFLAKHGLAFRGSNEKLYQKSNGNFLGLIEMLEEFDPIMKEHVRRIMNDETSVHYLGHKIQNELIILLAHQVKSEIIKKIKQAKYYSIILDCTPDMSHQEQMSIIVRYVDTKSNSFTVEESFLGFFIVDDTTGKGLFDVTVEELKSLGLDIDDMRGQGYDNGSNMKGKHNGVQRRFLDINPRAFYSACGCHSLNLALCDMANSCTKSRDFFGVIQRIYTIFANSTKRWQVLKDNVKGLTLKSLSTTRWESRVDSVTPIILQLVDVREALLQVGDNDNDAKIQSEAKSLATKEVGEFEFLVSIVIWYEILTKVNVVSKRLQSKDMLLDVGIEEVDKLIKYFKNYRETGFSKAIDEAKEIANELGVDTIFPQRHLIRRKKQYDETSSEEVLFSPEEDFKVNYFLCIVDQTIASLETRFEQYKDFERLFGFLFPKKLKELDEKDLKLCYYRLQDALKYKEESDIDANELYLELKLF</sequence>
<gene>
    <name evidence="1" type="ORF">L1987_03104</name>
</gene>
<proteinExistence type="predicted"/>
<reference evidence="2" key="1">
    <citation type="journal article" date="2022" name="Mol. Ecol. Resour.">
        <title>The genomes of chicory, endive, great burdock and yacon provide insights into Asteraceae palaeo-polyploidization history and plant inulin production.</title>
        <authorList>
            <person name="Fan W."/>
            <person name="Wang S."/>
            <person name="Wang H."/>
            <person name="Wang A."/>
            <person name="Jiang F."/>
            <person name="Liu H."/>
            <person name="Zhao H."/>
            <person name="Xu D."/>
            <person name="Zhang Y."/>
        </authorList>
    </citation>
    <scope>NUCLEOTIDE SEQUENCE [LARGE SCALE GENOMIC DNA]</scope>
    <source>
        <strain evidence="2">cv. Yunnan</strain>
    </source>
</reference>
<accession>A0ACB9K9K4</accession>
<name>A0ACB9K9K4_9ASTR</name>
<protein>
    <submittedName>
        <fullName evidence="1">Uncharacterized protein</fullName>
    </submittedName>
</protein>